<comment type="caution">
    <text evidence="7">The sequence shown here is derived from an EMBL/GenBank/DDBJ whole genome shotgun (WGS) entry which is preliminary data.</text>
</comment>
<comment type="subcellular location">
    <subcellularLocation>
        <location evidence="1">Membrane</location>
        <topology evidence="1">Multi-pass membrane protein</topology>
    </subcellularLocation>
</comment>
<proteinExistence type="predicted"/>
<evidence type="ECO:0000256" key="2">
    <source>
        <dbReference type="ARBA" id="ARBA00022692"/>
    </source>
</evidence>
<feature type="domain" description="ABC-2 type transporter transmembrane" evidence="6">
    <location>
        <begin position="4"/>
        <end position="94"/>
    </location>
</feature>
<dbReference type="InterPro" id="IPR013525">
    <property type="entry name" value="ABC2_TM"/>
</dbReference>
<keyword evidence="8" id="KW-1185">Reference proteome</keyword>
<organism evidence="7 8">
    <name type="scientific">Streptomyces lasiicapitis</name>
    <dbReference type="NCBI Taxonomy" id="1923961"/>
    <lineage>
        <taxon>Bacteria</taxon>
        <taxon>Bacillati</taxon>
        <taxon>Actinomycetota</taxon>
        <taxon>Actinomycetes</taxon>
        <taxon>Kitasatosporales</taxon>
        <taxon>Streptomycetaceae</taxon>
        <taxon>Streptomyces</taxon>
    </lineage>
</organism>
<gene>
    <name evidence="7" type="ORF">GCM10012286_67390</name>
</gene>
<protein>
    <recommendedName>
        <fullName evidence="6">ABC-2 type transporter transmembrane domain-containing protein</fullName>
    </recommendedName>
</protein>
<evidence type="ECO:0000313" key="8">
    <source>
        <dbReference type="Proteomes" id="UP000656881"/>
    </source>
</evidence>
<name>A0ABQ2MMM2_9ACTN</name>
<evidence type="ECO:0000256" key="3">
    <source>
        <dbReference type="ARBA" id="ARBA00022989"/>
    </source>
</evidence>
<evidence type="ECO:0000256" key="1">
    <source>
        <dbReference type="ARBA" id="ARBA00004141"/>
    </source>
</evidence>
<dbReference type="EMBL" id="BMNG01000017">
    <property type="protein sequence ID" value="GGO55380.1"/>
    <property type="molecule type" value="Genomic_DNA"/>
</dbReference>
<dbReference type="PANTHER" id="PTHR43229:SF2">
    <property type="entry name" value="NODULATION PROTEIN J"/>
    <property type="match status" value="1"/>
</dbReference>
<feature type="transmembrane region" description="Helical" evidence="5">
    <location>
        <begin position="106"/>
        <end position="125"/>
    </location>
</feature>
<dbReference type="InterPro" id="IPR051784">
    <property type="entry name" value="Nod_factor_ABC_transporter"/>
</dbReference>
<dbReference type="RefSeq" id="WP_164324913.1">
    <property type="nucleotide sequence ID" value="NZ_BMNG01000017.1"/>
</dbReference>
<evidence type="ECO:0000256" key="4">
    <source>
        <dbReference type="ARBA" id="ARBA00023136"/>
    </source>
</evidence>
<dbReference type="PANTHER" id="PTHR43229">
    <property type="entry name" value="NODULATION PROTEIN J"/>
    <property type="match status" value="1"/>
</dbReference>
<reference evidence="8" key="1">
    <citation type="journal article" date="2019" name="Int. J. Syst. Evol. Microbiol.">
        <title>The Global Catalogue of Microorganisms (GCM) 10K type strain sequencing project: providing services to taxonomists for standard genome sequencing and annotation.</title>
        <authorList>
            <consortium name="The Broad Institute Genomics Platform"/>
            <consortium name="The Broad Institute Genome Sequencing Center for Infectious Disease"/>
            <person name="Wu L."/>
            <person name="Ma J."/>
        </authorList>
    </citation>
    <scope>NUCLEOTIDE SEQUENCE [LARGE SCALE GENOMIC DNA]</scope>
    <source>
        <strain evidence="8">CGMCC 4.7349</strain>
    </source>
</reference>
<evidence type="ECO:0000259" key="6">
    <source>
        <dbReference type="Pfam" id="PF01061"/>
    </source>
</evidence>
<feature type="transmembrane region" description="Helical" evidence="5">
    <location>
        <begin position="12"/>
        <end position="33"/>
    </location>
</feature>
<keyword evidence="3 5" id="KW-1133">Transmembrane helix</keyword>
<dbReference type="Proteomes" id="UP000656881">
    <property type="component" value="Unassembled WGS sequence"/>
</dbReference>
<accession>A0ABQ2MMM2</accession>
<evidence type="ECO:0000313" key="7">
    <source>
        <dbReference type="EMBL" id="GGO55380.1"/>
    </source>
</evidence>
<keyword evidence="2 5" id="KW-0812">Transmembrane</keyword>
<keyword evidence="4 5" id="KW-0472">Membrane</keyword>
<sequence length="131" mass="13656">MALAVGFRPNAGLVEWAAVLGILVLLAFALSWVSAAMGLGAKTIEAASNAPAPLTFLPFLGSAVVTPESMPTGLRWFAEYQPFTPINETLRGLLLGTETGSSGAQALAWIAGLTLVGFLWARSAFGRAVKH</sequence>
<evidence type="ECO:0000256" key="5">
    <source>
        <dbReference type="SAM" id="Phobius"/>
    </source>
</evidence>
<dbReference type="Pfam" id="PF01061">
    <property type="entry name" value="ABC2_membrane"/>
    <property type="match status" value="1"/>
</dbReference>